<dbReference type="GO" id="GO:0005525">
    <property type="term" value="F:GTP binding"/>
    <property type="evidence" value="ECO:0007669"/>
    <property type="project" value="UniProtKB-UniRule"/>
</dbReference>
<dbReference type="CDD" id="cd01898">
    <property type="entry name" value="Obg"/>
    <property type="match status" value="1"/>
</dbReference>
<comment type="function">
    <text evidence="9">An essential GTPase which binds GTP, GDP and possibly (p)ppGpp with moderate affinity, with high nucleotide exchange rates and a fairly low GTP hydrolysis rate. Plays a role in control of the cell cycle, stress response, ribosome biogenesis and in those bacteria that undergo differentiation, in morphogenesis control.</text>
</comment>
<evidence type="ECO:0000256" key="5">
    <source>
        <dbReference type="ARBA" id="ARBA00022741"/>
    </source>
</evidence>
<name>A0AA43RJN4_9LACT</name>
<dbReference type="Proteomes" id="UP001171751">
    <property type="component" value="Unassembled WGS sequence"/>
</dbReference>
<evidence type="ECO:0000256" key="4">
    <source>
        <dbReference type="ARBA" id="ARBA00022723"/>
    </source>
</evidence>
<dbReference type="PROSITE" id="PS51710">
    <property type="entry name" value="G_OBG"/>
    <property type="match status" value="1"/>
</dbReference>
<dbReference type="Gene3D" id="3.40.50.300">
    <property type="entry name" value="P-loop containing nucleotide triphosphate hydrolases"/>
    <property type="match status" value="1"/>
</dbReference>
<accession>A0AA43RJN4</accession>
<keyword evidence="5 9" id="KW-0547">Nucleotide-binding</keyword>
<evidence type="ECO:0000313" key="15">
    <source>
        <dbReference type="Proteomes" id="UP001171751"/>
    </source>
</evidence>
<dbReference type="InterPro" id="IPR015349">
    <property type="entry name" value="OCT_dom"/>
</dbReference>
<dbReference type="Gene3D" id="3.30.300.350">
    <property type="entry name" value="GTP-binding protein OBG, C-terminal domain"/>
    <property type="match status" value="1"/>
</dbReference>
<comment type="subcellular location">
    <subcellularLocation>
        <location evidence="9">Cytoplasm</location>
    </subcellularLocation>
</comment>
<feature type="binding site" evidence="9">
    <location>
        <begin position="192"/>
        <end position="196"/>
    </location>
    <ligand>
        <name>GTP</name>
        <dbReference type="ChEBI" id="CHEBI:37565"/>
    </ligand>
</feature>
<evidence type="ECO:0000256" key="6">
    <source>
        <dbReference type="ARBA" id="ARBA00022801"/>
    </source>
</evidence>
<dbReference type="FunFam" id="2.70.210.12:FF:000001">
    <property type="entry name" value="GTPase Obg"/>
    <property type="match status" value="1"/>
</dbReference>
<feature type="binding site" evidence="9">
    <location>
        <begin position="316"/>
        <end position="318"/>
    </location>
    <ligand>
        <name>GTP</name>
        <dbReference type="ChEBI" id="CHEBI:37565"/>
    </ligand>
</feature>
<dbReference type="InterPro" id="IPR014100">
    <property type="entry name" value="GTP-bd_Obg/CgtA"/>
</dbReference>
<evidence type="ECO:0000256" key="10">
    <source>
        <dbReference type="SAM" id="MobiDB-lite"/>
    </source>
</evidence>
<dbReference type="EC" id="3.6.5.-" evidence="9"/>
<sequence length="431" mass="47386">MTTFIDEATIEIFAGDGGNGMVAFRREKYVPAGGPAGGDGGRGGDVILKVDEGLNTLIDFRYKRHFKAERGENGKSKNMNGRGAEDLVITVPPGTLVYDTATDALVGDLTEEGQTMRLAKGGRGGRGNTRFATHRNPAPEIAENGEPGEIKKIRLELQVLADVGLLGYPSVGKSTLLSIISAAKPKIADYPFTTLTPNIGVVSLGYDRNFVVADIPGLIEGASEGVGLGHDFLRHIRRTRVLLHLIDVNAGEGRDPFTDFETINEELFSYDEKLKEKPQLIVANKMDLPDAVDNLELFKMEYEEKYGERPHVYEISAATTHGVNDLMLATEKALLEAPEVPSYEEEIQHTTYTLDDDAPAYEISREPDGTWLVTGEDLARLVKMTNLEHEESIRRFSRQLKTMGIEGDLREKGAKDGDTVILDNIIFEFSD</sequence>
<dbReference type="Gene3D" id="2.70.210.12">
    <property type="entry name" value="GTP1/OBG domain"/>
    <property type="match status" value="1"/>
</dbReference>
<dbReference type="NCBIfam" id="TIGR03595">
    <property type="entry name" value="Obg_CgtA_exten"/>
    <property type="match status" value="1"/>
</dbReference>
<dbReference type="PRINTS" id="PR00326">
    <property type="entry name" value="GTP1OBG"/>
</dbReference>
<feature type="domain" description="OBG-type G" evidence="11">
    <location>
        <begin position="161"/>
        <end position="335"/>
    </location>
</feature>
<protein>
    <recommendedName>
        <fullName evidence="9">GTPase Obg</fullName>
        <ecNumber evidence="9">3.6.5.-</ecNumber>
    </recommendedName>
    <alternativeName>
        <fullName evidence="9">GTP-binding protein Obg</fullName>
    </alternativeName>
</protein>
<evidence type="ECO:0000256" key="7">
    <source>
        <dbReference type="ARBA" id="ARBA00022842"/>
    </source>
</evidence>
<dbReference type="InterPro" id="IPR045086">
    <property type="entry name" value="OBG_GTPase"/>
</dbReference>
<evidence type="ECO:0000259" key="12">
    <source>
        <dbReference type="PROSITE" id="PS51881"/>
    </source>
</evidence>
<feature type="domain" description="Obg" evidence="13">
    <location>
        <begin position="2"/>
        <end position="160"/>
    </location>
</feature>
<feature type="binding site" evidence="9">
    <location>
        <begin position="167"/>
        <end position="174"/>
    </location>
    <ligand>
        <name>GTP</name>
        <dbReference type="ChEBI" id="CHEBI:37565"/>
    </ligand>
</feature>
<dbReference type="NCBIfam" id="NF008956">
    <property type="entry name" value="PRK12299.1"/>
    <property type="match status" value="1"/>
</dbReference>
<dbReference type="HAMAP" id="MF_01454">
    <property type="entry name" value="GTPase_Obg"/>
    <property type="match status" value="1"/>
</dbReference>
<keyword evidence="7 9" id="KW-0460">Magnesium</keyword>
<evidence type="ECO:0000256" key="8">
    <source>
        <dbReference type="ARBA" id="ARBA00023134"/>
    </source>
</evidence>
<feature type="binding site" evidence="9">
    <location>
        <begin position="214"/>
        <end position="217"/>
    </location>
    <ligand>
        <name>GTP</name>
        <dbReference type="ChEBI" id="CHEBI:37565"/>
    </ligand>
</feature>
<dbReference type="NCBIfam" id="TIGR02729">
    <property type="entry name" value="Obg_CgtA"/>
    <property type="match status" value="1"/>
</dbReference>
<dbReference type="InterPro" id="IPR036726">
    <property type="entry name" value="GTP1_OBG_dom_sf"/>
</dbReference>
<dbReference type="Pfam" id="PF01018">
    <property type="entry name" value="GTP1_OBG"/>
    <property type="match status" value="1"/>
</dbReference>
<comment type="cofactor">
    <cofactor evidence="1 9">
        <name>Mg(2+)</name>
        <dbReference type="ChEBI" id="CHEBI:18420"/>
    </cofactor>
</comment>
<proteinExistence type="inferred from homology"/>
<dbReference type="InterPro" id="IPR027417">
    <property type="entry name" value="P-loop_NTPase"/>
</dbReference>
<dbReference type="InterPro" id="IPR006169">
    <property type="entry name" value="GTP1_OBG_dom"/>
</dbReference>
<feature type="region of interest" description="Disordered" evidence="10">
    <location>
        <begin position="118"/>
        <end position="144"/>
    </location>
</feature>
<dbReference type="PROSITE" id="PS51883">
    <property type="entry name" value="OBG"/>
    <property type="match status" value="1"/>
</dbReference>
<comment type="subunit">
    <text evidence="9">Monomer.</text>
</comment>
<comment type="caution">
    <text evidence="14">The sequence shown here is derived from an EMBL/GenBank/DDBJ whole genome shotgun (WGS) entry which is preliminary data.</text>
</comment>
<evidence type="ECO:0000256" key="9">
    <source>
        <dbReference type="HAMAP-Rule" id="MF_01454"/>
    </source>
</evidence>
<feature type="binding site" evidence="9">
    <location>
        <begin position="284"/>
        <end position="287"/>
    </location>
    <ligand>
        <name>GTP</name>
        <dbReference type="ChEBI" id="CHEBI:37565"/>
    </ligand>
</feature>
<evidence type="ECO:0000256" key="2">
    <source>
        <dbReference type="ARBA" id="ARBA00007699"/>
    </source>
</evidence>
<evidence type="ECO:0000259" key="13">
    <source>
        <dbReference type="PROSITE" id="PS51883"/>
    </source>
</evidence>
<keyword evidence="15" id="KW-1185">Reference proteome</keyword>
<feature type="binding site" evidence="9">
    <location>
        <position position="194"/>
    </location>
    <ligand>
        <name>Mg(2+)</name>
        <dbReference type="ChEBI" id="CHEBI:18420"/>
    </ligand>
</feature>
<dbReference type="NCBIfam" id="NF008954">
    <property type="entry name" value="PRK12296.1"/>
    <property type="match status" value="1"/>
</dbReference>
<dbReference type="InterPro" id="IPR006074">
    <property type="entry name" value="GTP1-OBG_CS"/>
</dbReference>
<organism evidence="14 15">
    <name type="scientific">Atopococcus tabaci</name>
    <dbReference type="NCBI Taxonomy" id="269774"/>
    <lineage>
        <taxon>Bacteria</taxon>
        <taxon>Bacillati</taxon>
        <taxon>Bacillota</taxon>
        <taxon>Bacilli</taxon>
        <taxon>Lactobacillales</taxon>
        <taxon>Carnobacteriaceae</taxon>
        <taxon>Atopococcus</taxon>
    </lineage>
</organism>
<dbReference type="EMBL" id="JAUNQW010000001">
    <property type="protein sequence ID" value="MDO5456737.1"/>
    <property type="molecule type" value="Genomic_DNA"/>
</dbReference>
<evidence type="ECO:0000313" key="14">
    <source>
        <dbReference type="EMBL" id="MDO5456737.1"/>
    </source>
</evidence>
<dbReference type="Pfam" id="PF01926">
    <property type="entry name" value="MMR_HSR1"/>
    <property type="match status" value="1"/>
</dbReference>
<dbReference type="GO" id="GO:0042254">
    <property type="term" value="P:ribosome biogenesis"/>
    <property type="evidence" value="ECO:0007669"/>
    <property type="project" value="UniProtKB-UniRule"/>
</dbReference>
<evidence type="ECO:0000256" key="1">
    <source>
        <dbReference type="ARBA" id="ARBA00001946"/>
    </source>
</evidence>
<dbReference type="PROSITE" id="PS51881">
    <property type="entry name" value="OCT"/>
    <property type="match status" value="1"/>
</dbReference>
<feature type="domain" description="OCT" evidence="12">
    <location>
        <begin position="353"/>
        <end position="431"/>
    </location>
</feature>
<comment type="similarity">
    <text evidence="2 9">Belongs to the TRAFAC class OBG-HflX-like GTPase superfamily. OBG GTPase family.</text>
</comment>
<dbReference type="GO" id="GO:0005737">
    <property type="term" value="C:cytoplasm"/>
    <property type="evidence" value="ECO:0007669"/>
    <property type="project" value="UniProtKB-SubCell"/>
</dbReference>
<evidence type="ECO:0000259" key="11">
    <source>
        <dbReference type="PROSITE" id="PS51710"/>
    </source>
</evidence>
<dbReference type="SUPFAM" id="SSF102741">
    <property type="entry name" value="Obg GTP-binding protein C-terminal domain"/>
    <property type="match status" value="1"/>
</dbReference>
<dbReference type="SUPFAM" id="SSF82051">
    <property type="entry name" value="Obg GTP-binding protein N-terminal domain"/>
    <property type="match status" value="1"/>
</dbReference>
<dbReference type="NCBIfam" id="NF008955">
    <property type="entry name" value="PRK12297.1"/>
    <property type="match status" value="1"/>
</dbReference>
<gene>
    <name evidence="14" type="primary">obgE</name>
    <name evidence="9" type="synonym">obg</name>
    <name evidence="14" type="ORF">Q4F26_00190</name>
</gene>
<dbReference type="GO" id="GO:0000287">
    <property type="term" value="F:magnesium ion binding"/>
    <property type="evidence" value="ECO:0007669"/>
    <property type="project" value="InterPro"/>
</dbReference>
<dbReference type="AlphaFoldDB" id="A0AA43RJN4"/>
<dbReference type="PANTHER" id="PTHR11702">
    <property type="entry name" value="DEVELOPMENTALLY REGULATED GTP-BINDING PROTEIN-RELATED"/>
    <property type="match status" value="1"/>
</dbReference>
<dbReference type="InterPro" id="IPR006073">
    <property type="entry name" value="GTP-bd"/>
</dbReference>
<keyword evidence="4 9" id="KW-0479">Metal-binding</keyword>
<keyword evidence="6 9" id="KW-0378">Hydrolase</keyword>
<dbReference type="InterPro" id="IPR036346">
    <property type="entry name" value="GTP-bd_prot_GTP1/OBG_C_sf"/>
</dbReference>
<dbReference type="PANTHER" id="PTHR11702:SF31">
    <property type="entry name" value="MITOCHONDRIAL RIBOSOME-ASSOCIATED GTPASE 2"/>
    <property type="match status" value="1"/>
</dbReference>
<keyword evidence="3 9" id="KW-0963">Cytoplasm</keyword>
<dbReference type="Pfam" id="PF09269">
    <property type="entry name" value="DUF1967"/>
    <property type="match status" value="1"/>
</dbReference>
<feature type="binding site" evidence="9">
    <location>
        <position position="174"/>
    </location>
    <ligand>
        <name>Mg(2+)</name>
        <dbReference type="ChEBI" id="CHEBI:18420"/>
    </ligand>
</feature>
<evidence type="ECO:0000256" key="3">
    <source>
        <dbReference type="ARBA" id="ARBA00022490"/>
    </source>
</evidence>
<keyword evidence="8 9" id="KW-0342">GTP-binding</keyword>
<dbReference type="SUPFAM" id="SSF52540">
    <property type="entry name" value="P-loop containing nucleoside triphosphate hydrolases"/>
    <property type="match status" value="1"/>
</dbReference>
<dbReference type="GO" id="GO:0003924">
    <property type="term" value="F:GTPase activity"/>
    <property type="evidence" value="ECO:0007669"/>
    <property type="project" value="UniProtKB-UniRule"/>
</dbReference>
<reference evidence="14" key="1">
    <citation type="submission" date="2023-07" db="EMBL/GenBank/DDBJ databases">
        <title>Between Cages and Wild: Unraveling the Impact of Captivity on Animal Microbiomes and Antimicrobial Resistance.</title>
        <authorList>
            <person name="Schmartz G.P."/>
            <person name="Rehner J."/>
            <person name="Schuff M.J."/>
            <person name="Becker S.L."/>
            <person name="Kravczyk M."/>
            <person name="Gurevich A."/>
            <person name="Francke R."/>
            <person name="Mueller R."/>
            <person name="Keller V."/>
            <person name="Keller A."/>
        </authorList>
    </citation>
    <scope>NUCLEOTIDE SEQUENCE</scope>
    <source>
        <strain evidence="14">S39M_St_73</strain>
    </source>
</reference>
<dbReference type="InterPro" id="IPR031167">
    <property type="entry name" value="G_OBG"/>
</dbReference>
<dbReference type="PROSITE" id="PS00905">
    <property type="entry name" value="GTP1_OBG"/>
    <property type="match status" value="1"/>
</dbReference>